<gene>
    <name evidence="1" type="ORF">GCM10022410_15720</name>
</gene>
<dbReference type="EMBL" id="BAABDL010000085">
    <property type="protein sequence ID" value="GAA4070986.1"/>
    <property type="molecule type" value="Genomic_DNA"/>
</dbReference>
<dbReference type="InterPro" id="IPR021321">
    <property type="entry name" value="DUF2922"/>
</dbReference>
<comment type="caution">
    <text evidence="1">The sequence shown here is derived from an EMBL/GenBank/DDBJ whole genome shotgun (WGS) entry which is preliminary data.</text>
</comment>
<evidence type="ECO:0008006" key="3">
    <source>
        <dbReference type="Google" id="ProtNLM"/>
    </source>
</evidence>
<dbReference type="RefSeq" id="WP_344911964.1">
    <property type="nucleotide sequence ID" value="NZ_BAABDL010000085.1"/>
</dbReference>
<proteinExistence type="predicted"/>
<dbReference type="Pfam" id="PF11148">
    <property type="entry name" value="DUF2922"/>
    <property type="match status" value="1"/>
</dbReference>
<reference evidence="2" key="1">
    <citation type="journal article" date="2019" name="Int. J. Syst. Evol. Microbiol.">
        <title>The Global Catalogue of Microorganisms (GCM) 10K type strain sequencing project: providing services to taxonomists for standard genome sequencing and annotation.</title>
        <authorList>
            <consortium name="The Broad Institute Genomics Platform"/>
            <consortium name="The Broad Institute Genome Sequencing Center for Infectious Disease"/>
            <person name="Wu L."/>
            <person name="Ma J."/>
        </authorList>
    </citation>
    <scope>NUCLEOTIDE SEQUENCE [LARGE SCALE GENOMIC DNA]</scope>
    <source>
        <strain evidence="2">JCM 17250</strain>
    </source>
</reference>
<name>A0ABP7VNU1_9BACI</name>
<organism evidence="1 2">
    <name type="scientific">Amphibacillus indicireducens</name>
    <dbReference type="NCBI Taxonomy" id="1076330"/>
    <lineage>
        <taxon>Bacteria</taxon>
        <taxon>Bacillati</taxon>
        <taxon>Bacillota</taxon>
        <taxon>Bacilli</taxon>
        <taxon>Bacillales</taxon>
        <taxon>Bacillaceae</taxon>
        <taxon>Amphibacillus</taxon>
    </lineage>
</organism>
<keyword evidence="2" id="KW-1185">Reference proteome</keyword>
<sequence length="70" mass="7846">MKTLELKFTNDEGRVVTLSLDDPVEPVNPEAVRQVMEQIIDLNAFTSSGGDLVAKHSARIVERHVDDIVW</sequence>
<evidence type="ECO:0000313" key="2">
    <source>
        <dbReference type="Proteomes" id="UP001501734"/>
    </source>
</evidence>
<dbReference type="Proteomes" id="UP001501734">
    <property type="component" value="Unassembled WGS sequence"/>
</dbReference>
<accession>A0ABP7VNU1</accession>
<protein>
    <recommendedName>
        <fullName evidence="3">DUF2922 domain-containing protein</fullName>
    </recommendedName>
</protein>
<evidence type="ECO:0000313" key="1">
    <source>
        <dbReference type="EMBL" id="GAA4070986.1"/>
    </source>
</evidence>